<evidence type="ECO:0000256" key="2">
    <source>
        <dbReference type="ARBA" id="ARBA00022448"/>
    </source>
</evidence>
<evidence type="ECO:0000256" key="5">
    <source>
        <dbReference type="ARBA" id="ARBA00023136"/>
    </source>
</evidence>
<gene>
    <name evidence="8" type="ORF">FCM35_KLT09445</name>
</gene>
<comment type="caution">
    <text evidence="8">The sequence shown here is derived from an EMBL/GenBank/DDBJ whole genome shotgun (WGS) entry which is preliminary data.</text>
</comment>
<dbReference type="PROSITE" id="PS50850">
    <property type="entry name" value="MFS"/>
    <property type="match status" value="1"/>
</dbReference>
<dbReference type="GO" id="GO:0016020">
    <property type="term" value="C:membrane"/>
    <property type="evidence" value="ECO:0007669"/>
    <property type="project" value="UniProtKB-SubCell"/>
</dbReference>
<dbReference type="Proteomes" id="UP000623129">
    <property type="component" value="Unassembled WGS sequence"/>
</dbReference>
<dbReference type="OrthoDB" id="6612291at2759"/>
<feature type="transmembrane region" description="Helical" evidence="6">
    <location>
        <begin position="155"/>
        <end position="176"/>
    </location>
</feature>
<dbReference type="InterPro" id="IPR036259">
    <property type="entry name" value="MFS_trans_sf"/>
</dbReference>
<dbReference type="EMBL" id="SWLB01000002">
    <property type="protein sequence ID" value="KAF3340601.1"/>
    <property type="molecule type" value="Genomic_DNA"/>
</dbReference>
<dbReference type="PANTHER" id="PTHR23503:SF8">
    <property type="entry name" value="FACILITATED GLUCOSE TRANSPORTER PROTEIN 1"/>
    <property type="match status" value="1"/>
</dbReference>
<organism evidence="8 9">
    <name type="scientific">Carex littledalei</name>
    <dbReference type="NCBI Taxonomy" id="544730"/>
    <lineage>
        <taxon>Eukaryota</taxon>
        <taxon>Viridiplantae</taxon>
        <taxon>Streptophyta</taxon>
        <taxon>Embryophyta</taxon>
        <taxon>Tracheophyta</taxon>
        <taxon>Spermatophyta</taxon>
        <taxon>Magnoliopsida</taxon>
        <taxon>Liliopsida</taxon>
        <taxon>Poales</taxon>
        <taxon>Cyperaceae</taxon>
        <taxon>Cyperoideae</taxon>
        <taxon>Cariceae</taxon>
        <taxon>Carex</taxon>
        <taxon>Carex subgen. Euthyceras</taxon>
    </lineage>
</organism>
<protein>
    <submittedName>
        <fullName evidence="8">Putative plastidic glucose transporter 2 isoform X2</fullName>
    </submittedName>
</protein>
<name>A0A833VJU4_9POAL</name>
<keyword evidence="3 6" id="KW-0812">Transmembrane</keyword>
<sequence length="302" mass="32244">MADSSGGGGASKLKQSRSFDGNDAYIRADKIDLTTLDIQLEKHYTKGWTKDKAASGGGAPQGPREDWEIDPLKLEIRYVIAHGTYGTVYRGTYDGRDVAVKSALLQENGNPPWKLSLPHICVATLVSFLFGYHVSVVNEPLESISLDLGFAGNTLAEGLVVSTCLGGAFVGCLFSGSIADGIGRRRSFQLSALPMIIGAALSASSNRLEGMLLGRFLVGTGMGLGPPIASLYVTEISPSYVRGTYGSFIQIATCLGIIAALFIGIPVKDVTGWYRAFLMISSVGIILIVMLLLRCGWFCGWF</sequence>
<evidence type="ECO:0000313" key="8">
    <source>
        <dbReference type="EMBL" id="KAF3340601.1"/>
    </source>
</evidence>
<dbReference type="Pfam" id="PF00083">
    <property type="entry name" value="Sugar_tr"/>
    <property type="match status" value="1"/>
</dbReference>
<proteinExistence type="predicted"/>
<keyword evidence="4 6" id="KW-1133">Transmembrane helix</keyword>
<feature type="domain" description="Major facilitator superfamily (MFS) profile" evidence="7">
    <location>
        <begin position="119"/>
        <end position="302"/>
    </location>
</feature>
<evidence type="ECO:0000256" key="3">
    <source>
        <dbReference type="ARBA" id="ARBA00022692"/>
    </source>
</evidence>
<dbReference type="PANTHER" id="PTHR23503">
    <property type="entry name" value="SOLUTE CARRIER FAMILY 2"/>
    <property type="match status" value="1"/>
</dbReference>
<dbReference type="Gene3D" id="1.20.1250.20">
    <property type="entry name" value="MFS general substrate transporter like domains"/>
    <property type="match status" value="1"/>
</dbReference>
<feature type="transmembrane region" description="Helical" evidence="6">
    <location>
        <begin position="212"/>
        <end position="233"/>
    </location>
</feature>
<evidence type="ECO:0000313" key="9">
    <source>
        <dbReference type="Proteomes" id="UP000623129"/>
    </source>
</evidence>
<dbReference type="SUPFAM" id="SSF56112">
    <property type="entry name" value="Protein kinase-like (PK-like)"/>
    <property type="match status" value="1"/>
</dbReference>
<feature type="transmembrane region" description="Helical" evidence="6">
    <location>
        <begin position="273"/>
        <end position="293"/>
    </location>
</feature>
<keyword evidence="9" id="KW-1185">Reference proteome</keyword>
<evidence type="ECO:0000256" key="1">
    <source>
        <dbReference type="ARBA" id="ARBA00004141"/>
    </source>
</evidence>
<accession>A0A833VJU4</accession>
<evidence type="ECO:0000256" key="6">
    <source>
        <dbReference type="SAM" id="Phobius"/>
    </source>
</evidence>
<evidence type="ECO:0000259" key="7">
    <source>
        <dbReference type="PROSITE" id="PS50850"/>
    </source>
</evidence>
<feature type="transmembrane region" description="Helical" evidence="6">
    <location>
        <begin position="115"/>
        <end position="135"/>
    </location>
</feature>
<keyword evidence="8" id="KW-0762">Sugar transport</keyword>
<dbReference type="SUPFAM" id="SSF103473">
    <property type="entry name" value="MFS general substrate transporter"/>
    <property type="match status" value="1"/>
</dbReference>
<reference evidence="8" key="1">
    <citation type="submission" date="2020-01" db="EMBL/GenBank/DDBJ databases">
        <title>Genome sequence of Kobresia littledalei, the first chromosome-level genome in the family Cyperaceae.</title>
        <authorList>
            <person name="Qu G."/>
        </authorList>
    </citation>
    <scope>NUCLEOTIDE SEQUENCE</scope>
    <source>
        <strain evidence="8">C.B.Clarke</strain>
        <tissue evidence="8">Leaf</tissue>
    </source>
</reference>
<dbReference type="GO" id="GO:0015149">
    <property type="term" value="F:hexose transmembrane transporter activity"/>
    <property type="evidence" value="ECO:0007669"/>
    <property type="project" value="TreeGrafter"/>
</dbReference>
<dbReference type="InterPro" id="IPR045263">
    <property type="entry name" value="GLUT"/>
</dbReference>
<evidence type="ECO:0000256" key="4">
    <source>
        <dbReference type="ARBA" id="ARBA00022989"/>
    </source>
</evidence>
<dbReference type="Gene3D" id="3.30.200.20">
    <property type="entry name" value="Phosphorylase Kinase, domain 1"/>
    <property type="match status" value="1"/>
</dbReference>
<comment type="subcellular location">
    <subcellularLocation>
        <location evidence="1">Membrane</location>
        <topology evidence="1">Multi-pass membrane protein</topology>
    </subcellularLocation>
</comment>
<dbReference type="InterPro" id="IPR005828">
    <property type="entry name" value="MFS_sugar_transport-like"/>
</dbReference>
<keyword evidence="5 6" id="KW-0472">Membrane</keyword>
<keyword evidence="2" id="KW-0813">Transport</keyword>
<dbReference type="InterPro" id="IPR011009">
    <property type="entry name" value="Kinase-like_dom_sf"/>
</dbReference>
<dbReference type="InterPro" id="IPR020846">
    <property type="entry name" value="MFS_dom"/>
</dbReference>
<feature type="transmembrane region" description="Helical" evidence="6">
    <location>
        <begin position="245"/>
        <end position="267"/>
    </location>
</feature>
<dbReference type="AlphaFoldDB" id="A0A833VJU4"/>